<evidence type="ECO:0000313" key="2">
    <source>
        <dbReference type="EMBL" id="KAG2281173.1"/>
    </source>
</evidence>
<reference evidence="2 3" key="1">
    <citation type="submission" date="2020-02" db="EMBL/GenBank/DDBJ databases">
        <authorList>
            <person name="Ma Q."/>
            <person name="Huang Y."/>
            <person name="Song X."/>
            <person name="Pei D."/>
        </authorList>
    </citation>
    <scope>NUCLEOTIDE SEQUENCE [LARGE SCALE GENOMIC DNA]</scope>
    <source>
        <strain evidence="2">Sxm20200214</strain>
        <tissue evidence="2">Leaf</tissue>
    </source>
</reference>
<sequence length="164" mass="18354">MNSQHPRRNHLLGNVTFWCLKVLDVLSRFRPVRFSNSNGENLKGSGPTRPHLILLLNVQLGQACNTSNGTGYSYTQPSESEDYGLRDSADSGYSLTEAEFEADILLDQAEIEASRVQYPPQPEVEFVVLAAEEDDMLDYGICGRCGARRNHADDLKLGEEEEYL</sequence>
<name>A0A8X7R4M4_BRACI</name>
<dbReference type="AlphaFoldDB" id="A0A8X7R4M4"/>
<accession>A0A8X7R4M4</accession>
<feature type="region of interest" description="Disordered" evidence="1">
    <location>
        <begin position="69"/>
        <end position="88"/>
    </location>
</feature>
<dbReference type="EMBL" id="JAAMPC010000011">
    <property type="protein sequence ID" value="KAG2281173.1"/>
    <property type="molecule type" value="Genomic_DNA"/>
</dbReference>
<organism evidence="2 3">
    <name type="scientific">Brassica carinata</name>
    <name type="common">Ethiopian mustard</name>
    <name type="synonym">Abyssinian cabbage</name>
    <dbReference type="NCBI Taxonomy" id="52824"/>
    <lineage>
        <taxon>Eukaryota</taxon>
        <taxon>Viridiplantae</taxon>
        <taxon>Streptophyta</taxon>
        <taxon>Embryophyta</taxon>
        <taxon>Tracheophyta</taxon>
        <taxon>Spermatophyta</taxon>
        <taxon>Magnoliopsida</taxon>
        <taxon>eudicotyledons</taxon>
        <taxon>Gunneridae</taxon>
        <taxon>Pentapetalae</taxon>
        <taxon>rosids</taxon>
        <taxon>malvids</taxon>
        <taxon>Brassicales</taxon>
        <taxon>Brassicaceae</taxon>
        <taxon>Brassiceae</taxon>
        <taxon>Brassica</taxon>
    </lineage>
</organism>
<comment type="caution">
    <text evidence="2">The sequence shown here is derived from an EMBL/GenBank/DDBJ whole genome shotgun (WGS) entry which is preliminary data.</text>
</comment>
<protein>
    <submittedName>
        <fullName evidence="2">Uncharacterized protein</fullName>
    </submittedName>
</protein>
<evidence type="ECO:0000256" key="1">
    <source>
        <dbReference type="SAM" id="MobiDB-lite"/>
    </source>
</evidence>
<dbReference type="Proteomes" id="UP000886595">
    <property type="component" value="Unassembled WGS sequence"/>
</dbReference>
<gene>
    <name evidence="2" type="ORF">Bca52824_052393</name>
</gene>
<feature type="compositionally biased region" description="Polar residues" evidence="1">
    <location>
        <begin position="69"/>
        <end position="78"/>
    </location>
</feature>
<evidence type="ECO:0000313" key="3">
    <source>
        <dbReference type="Proteomes" id="UP000886595"/>
    </source>
</evidence>
<keyword evidence="3" id="KW-1185">Reference proteome</keyword>
<proteinExistence type="predicted"/>